<dbReference type="AlphaFoldDB" id="A0A0H5Q6K8"/>
<reference evidence="1" key="1">
    <citation type="submission" date="2015-06" db="EMBL/GenBank/DDBJ databases">
        <authorList>
            <person name="Joergensen T."/>
        </authorList>
    </citation>
    <scope>NUCLEOTIDE SEQUENCE</scope>
    <source>
        <strain evidence="1">RGFK1683</strain>
    </source>
</reference>
<organism evidence="1">
    <name type="scientific">uncultured prokaryote</name>
    <dbReference type="NCBI Taxonomy" id="198431"/>
    <lineage>
        <taxon>unclassified sequences</taxon>
        <taxon>environmental samples</taxon>
    </lineage>
</organism>
<evidence type="ECO:0000313" key="1">
    <source>
        <dbReference type="EMBL" id="CRY97671.1"/>
    </source>
</evidence>
<name>A0A0H5Q6K8_9ZZZZ</name>
<proteinExistence type="predicted"/>
<reference evidence="1" key="2">
    <citation type="submission" date="2015-07" db="EMBL/GenBank/DDBJ databases">
        <title>Plasmids, circular viruses and viroids from rat gut.</title>
        <authorList>
            <person name="Jorgensen T.J."/>
            <person name="Hansen M.A."/>
            <person name="Xu Z."/>
            <person name="Tabak M.A."/>
            <person name="Sorensen S.J."/>
            <person name="Hansen L.H."/>
        </authorList>
    </citation>
    <scope>NUCLEOTIDE SEQUENCE</scope>
    <source>
        <strain evidence="1">RGFK1683</strain>
    </source>
</reference>
<dbReference type="EMBL" id="LN854186">
    <property type="protein sequence ID" value="CRY97671.1"/>
    <property type="molecule type" value="Genomic_DNA"/>
</dbReference>
<protein>
    <submittedName>
        <fullName evidence="1">Uncharacterized protein</fullName>
    </submittedName>
</protein>
<sequence length="101" mass="11472">MFSERVKNALTVADYIHVNLSMHVCGECEDQCWSVRAWIETDLIEFGGREYIVARDHTTRSGAARLAAGAMSELSRVARLAEQHAWLIEHQEELDLKLEAD</sequence>
<accession>A0A0H5Q6K8</accession>